<dbReference type="RefSeq" id="WP_209467889.1">
    <property type="nucleotide sequence ID" value="NZ_JAGGLG010000035.1"/>
</dbReference>
<feature type="domain" description="HTH lysR-type" evidence="5">
    <location>
        <begin position="1"/>
        <end position="57"/>
    </location>
</feature>
<dbReference type="Pfam" id="PF00126">
    <property type="entry name" value="HTH_1"/>
    <property type="match status" value="1"/>
</dbReference>
<keyword evidence="2" id="KW-0805">Transcription regulation</keyword>
<sequence length="305" mass="33707">MNTALEIFCTVAKHGSMSRAAAELHLSQPAISQRLRALEEQYGLPLFRRTNRGVELTPAGETLSRYAQRILRLERSLQEEMESLRAEEPRQIVVGATSAIGGYALPCTVYLFQQKYPRTRIHLQIGKRSEVIQRLEDGLVGMALVEGPAVEPRAVAHDWQVSVISEEDLVLITPATGPIAAQERFTADDLCRLPLIVREQGSGGRLAVEEAWRAAGRQPSDLNIAMELTSVDAIKTSVASGHGVALVSKWCVRAEARMGHLRIAPLDGIRFTSSWTLLYPRSGMRSTVERALLRTLRSPAERGFC</sequence>
<evidence type="ECO:0000313" key="7">
    <source>
        <dbReference type="Proteomes" id="UP001519289"/>
    </source>
</evidence>
<gene>
    <name evidence="6" type="ORF">J2Z79_003231</name>
</gene>
<dbReference type="PRINTS" id="PR00039">
    <property type="entry name" value="HTHLYSR"/>
</dbReference>
<accession>A0ABS4JZB9</accession>
<comment type="similarity">
    <text evidence="1">Belongs to the LysR transcriptional regulatory family.</text>
</comment>
<dbReference type="Pfam" id="PF03466">
    <property type="entry name" value="LysR_substrate"/>
    <property type="match status" value="1"/>
</dbReference>
<evidence type="ECO:0000313" key="6">
    <source>
        <dbReference type="EMBL" id="MBP2019789.1"/>
    </source>
</evidence>
<dbReference type="InterPro" id="IPR036390">
    <property type="entry name" value="WH_DNA-bd_sf"/>
</dbReference>
<dbReference type="Proteomes" id="UP001519289">
    <property type="component" value="Unassembled WGS sequence"/>
</dbReference>
<dbReference type="SUPFAM" id="SSF46785">
    <property type="entry name" value="Winged helix' DNA-binding domain"/>
    <property type="match status" value="1"/>
</dbReference>
<evidence type="ECO:0000256" key="3">
    <source>
        <dbReference type="ARBA" id="ARBA00023125"/>
    </source>
</evidence>
<dbReference type="InterPro" id="IPR000847">
    <property type="entry name" value="LysR_HTH_N"/>
</dbReference>
<evidence type="ECO:0000256" key="1">
    <source>
        <dbReference type="ARBA" id="ARBA00009437"/>
    </source>
</evidence>
<dbReference type="InterPro" id="IPR005119">
    <property type="entry name" value="LysR_subst-bd"/>
</dbReference>
<protein>
    <submittedName>
        <fullName evidence="6">DNA-binding transcriptional LysR family regulator</fullName>
    </submittedName>
</protein>
<evidence type="ECO:0000259" key="5">
    <source>
        <dbReference type="PROSITE" id="PS50931"/>
    </source>
</evidence>
<reference evidence="6 7" key="1">
    <citation type="submission" date="2021-03" db="EMBL/GenBank/DDBJ databases">
        <title>Genomic Encyclopedia of Type Strains, Phase IV (KMG-IV): sequencing the most valuable type-strain genomes for metagenomic binning, comparative biology and taxonomic classification.</title>
        <authorList>
            <person name="Goeker M."/>
        </authorList>
    </citation>
    <scope>NUCLEOTIDE SEQUENCE [LARGE SCALE GENOMIC DNA]</scope>
    <source>
        <strain evidence="6 7">DSM 27138</strain>
    </source>
</reference>
<dbReference type="EMBL" id="JAGGLG010000035">
    <property type="protein sequence ID" value="MBP2019789.1"/>
    <property type="molecule type" value="Genomic_DNA"/>
</dbReference>
<dbReference type="PANTHER" id="PTHR30126:SF39">
    <property type="entry name" value="HTH-TYPE TRANSCRIPTIONAL REGULATOR CYSL"/>
    <property type="match status" value="1"/>
</dbReference>
<evidence type="ECO:0000256" key="4">
    <source>
        <dbReference type="ARBA" id="ARBA00023163"/>
    </source>
</evidence>
<keyword evidence="4" id="KW-0804">Transcription</keyword>
<dbReference type="Gene3D" id="3.40.190.290">
    <property type="match status" value="1"/>
</dbReference>
<dbReference type="GO" id="GO:0003677">
    <property type="term" value="F:DNA binding"/>
    <property type="evidence" value="ECO:0007669"/>
    <property type="project" value="UniProtKB-KW"/>
</dbReference>
<dbReference type="PROSITE" id="PS50931">
    <property type="entry name" value="HTH_LYSR"/>
    <property type="match status" value="1"/>
</dbReference>
<name>A0ABS4JZB9_9FIRM</name>
<comment type="caution">
    <text evidence="6">The sequence shown here is derived from an EMBL/GenBank/DDBJ whole genome shotgun (WGS) entry which is preliminary data.</text>
</comment>
<dbReference type="CDD" id="cd08420">
    <property type="entry name" value="PBP2_CysL_like"/>
    <property type="match status" value="1"/>
</dbReference>
<evidence type="ECO:0000256" key="2">
    <source>
        <dbReference type="ARBA" id="ARBA00023015"/>
    </source>
</evidence>
<keyword evidence="7" id="KW-1185">Reference proteome</keyword>
<keyword evidence="3 6" id="KW-0238">DNA-binding</keyword>
<dbReference type="PANTHER" id="PTHR30126">
    <property type="entry name" value="HTH-TYPE TRANSCRIPTIONAL REGULATOR"/>
    <property type="match status" value="1"/>
</dbReference>
<dbReference type="SUPFAM" id="SSF53850">
    <property type="entry name" value="Periplasmic binding protein-like II"/>
    <property type="match status" value="1"/>
</dbReference>
<dbReference type="Gene3D" id="1.10.10.10">
    <property type="entry name" value="Winged helix-like DNA-binding domain superfamily/Winged helix DNA-binding domain"/>
    <property type="match status" value="1"/>
</dbReference>
<dbReference type="InterPro" id="IPR036388">
    <property type="entry name" value="WH-like_DNA-bd_sf"/>
</dbReference>
<proteinExistence type="inferred from homology"/>
<organism evidence="6 7">
    <name type="scientific">Symbiobacterium terraclitae</name>
    <dbReference type="NCBI Taxonomy" id="557451"/>
    <lineage>
        <taxon>Bacteria</taxon>
        <taxon>Bacillati</taxon>
        <taxon>Bacillota</taxon>
        <taxon>Clostridia</taxon>
        <taxon>Eubacteriales</taxon>
        <taxon>Symbiobacteriaceae</taxon>
        <taxon>Symbiobacterium</taxon>
    </lineage>
</organism>